<dbReference type="EC" id="3.1.4.4" evidence="14"/>
<dbReference type="Pfam" id="PF17047">
    <property type="entry name" value="SMP_LBD"/>
    <property type="match status" value="1"/>
</dbReference>
<dbReference type="CDD" id="cd21677">
    <property type="entry name" value="SMP_SYT"/>
    <property type="match status" value="1"/>
</dbReference>
<keyword evidence="4" id="KW-0812">Transmembrane</keyword>
<evidence type="ECO:0000256" key="2">
    <source>
        <dbReference type="ARBA" id="ARBA00006996"/>
    </source>
</evidence>
<dbReference type="GO" id="GO:0006869">
    <property type="term" value="P:lipid transport"/>
    <property type="evidence" value="ECO:0007669"/>
    <property type="project" value="UniProtKB-KW"/>
</dbReference>
<evidence type="ECO:0000313" key="15">
    <source>
        <dbReference type="Proteomes" id="UP000236161"/>
    </source>
</evidence>
<reference evidence="14 15" key="1">
    <citation type="journal article" date="2017" name="Nature">
        <title>The Apostasia genome and the evolution of orchids.</title>
        <authorList>
            <person name="Zhang G.Q."/>
            <person name="Liu K.W."/>
            <person name="Li Z."/>
            <person name="Lohaus R."/>
            <person name="Hsiao Y.Y."/>
            <person name="Niu S.C."/>
            <person name="Wang J.Y."/>
            <person name="Lin Y.C."/>
            <person name="Xu Q."/>
            <person name="Chen L.J."/>
            <person name="Yoshida K."/>
            <person name="Fujiwara S."/>
            <person name="Wang Z.W."/>
            <person name="Zhang Y.Q."/>
            <person name="Mitsuda N."/>
            <person name="Wang M."/>
            <person name="Liu G.H."/>
            <person name="Pecoraro L."/>
            <person name="Huang H.X."/>
            <person name="Xiao X.J."/>
            <person name="Lin M."/>
            <person name="Wu X.Y."/>
            <person name="Wu W.L."/>
            <person name="Chen Y.Y."/>
            <person name="Chang S.B."/>
            <person name="Sakamoto S."/>
            <person name="Ohme-Takagi M."/>
            <person name="Yagi M."/>
            <person name="Zeng S.J."/>
            <person name="Shen C.Y."/>
            <person name="Yeh C.M."/>
            <person name="Luo Y.B."/>
            <person name="Tsai W.C."/>
            <person name="Van de Peer Y."/>
            <person name="Liu Z.J."/>
        </authorList>
    </citation>
    <scope>NUCLEOTIDE SEQUENCE [LARGE SCALE GENOMIC DNA]</scope>
    <source>
        <strain evidence="15">cv. Shenzhen</strain>
        <tissue evidence="14">Stem</tissue>
    </source>
</reference>
<organism evidence="14 15">
    <name type="scientific">Apostasia shenzhenica</name>
    <dbReference type="NCBI Taxonomy" id="1088818"/>
    <lineage>
        <taxon>Eukaryota</taxon>
        <taxon>Viridiplantae</taxon>
        <taxon>Streptophyta</taxon>
        <taxon>Embryophyta</taxon>
        <taxon>Tracheophyta</taxon>
        <taxon>Spermatophyta</taxon>
        <taxon>Magnoliopsida</taxon>
        <taxon>Liliopsida</taxon>
        <taxon>Asparagales</taxon>
        <taxon>Orchidaceae</taxon>
        <taxon>Apostasioideae</taxon>
        <taxon>Apostasia</taxon>
    </lineage>
</organism>
<evidence type="ECO:0000256" key="5">
    <source>
        <dbReference type="ARBA" id="ARBA00022723"/>
    </source>
</evidence>
<evidence type="ECO:0000259" key="13">
    <source>
        <dbReference type="PROSITE" id="PS51847"/>
    </source>
</evidence>
<accession>A0A2I0ABB7</accession>
<dbReference type="CDD" id="cd00030">
    <property type="entry name" value="C2"/>
    <property type="match status" value="2"/>
</dbReference>
<dbReference type="GO" id="GO:0008289">
    <property type="term" value="F:lipid binding"/>
    <property type="evidence" value="ECO:0007669"/>
    <property type="project" value="UniProtKB-KW"/>
</dbReference>
<dbReference type="GO" id="GO:0005783">
    <property type="term" value="C:endoplasmic reticulum"/>
    <property type="evidence" value="ECO:0007669"/>
    <property type="project" value="TreeGrafter"/>
</dbReference>
<dbReference type="SUPFAM" id="SSF49562">
    <property type="entry name" value="C2 domain (Calcium/lipid-binding domain, CaLB)"/>
    <property type="match status" value="2"/>
</dbReference>
<dbReference type="Proteomes" id="UP000236161">
    <property type="component" value="Unassembled WGS sequence"/>
</dbReference>
<keyword evidence="15" id="KW-1185">Reference proteome</keyword>
<evidence type="ECO:0000256" key="11">
    <source>
        <dbReference type="ARBA" id="ARBA00023136"/>
    </source>
</evidence>
<name>A0A2I0ABB7_9ASPA</name>
<keyword evidence="5" id="KW-0479">Metal-binding</keyword>
<keyword evidence="6" id="KW-0677">Repeat</keyword>
<dbReference type="EMBL" id="KZ452001">
    <property type="protein sequence ID" value="PKA52848.1"/>
    <property type="molecule type" value="Genomic_DNA"/>
</dbReference>
<dbReference type="PROSITE" id="PS51847">
    <property type="entry name" value="SMP"/>
    <property type="match status" value="1"/>
</dbReference>
<keyword evidence="7" id="KW-0106">Calcium</keyword>
<keyword evidence="11" id="KW-0472">Membrane</keyword>
<dbReference type="AlphaFoldDB" id="A0A2I0ABB7"/>
<sequence length="496" mass="55574">MGCFLTPAELDWLNLELSKIWAYVNEAASELIKHSFEPIFEHYKSGVLASFKFSKLTLGTVAPKFTGVAIVDDGSSGVTMEIEVQWDGNPNIVLDILTLLGVALPIQVKNIAFTGVFRLIFKPLVDVLPCFGAVSYSLREKRKLDYTLKVVGGELSSIPGISDAIEDTIHDAIEDSITWPVRKIFPILPGDYSELELKPVGTLEVKLVQAKNLSNKDLVGKSDPFAKLYIRPLPDKIKRSRTINNDLNPIWNQHFEFSVEDPAIQQLTVKIYDDEGIQASQYIGGAQVKLKDLQPGKVQDAWLKLVKDIEIQKDKKGRGQVHIELLYWPYGMENEIIDSFSLPKLSMTTLEKVLKPAVGGMENVGSSSRKKKDVIVRGVLSVTIISAEDLPVMDVMGKADPFVVLSMKKTEAREKTRNYMGRCIVTLTRILIEGEYTESVPLEEAKSGRLNVHLKWTPRPFISTQDRGSRNTMNMIIENHQNASFQLLDASFMKKH</sequence>
<feature type="domain" description="SMP-LTD" evidence="13">
    <location>
        <begin position="6"/>
        <end position="188"/>
    </location>
</feature>
<dbReference type="Gene3D" id="2.60.40.150">
    <property type="entry name" value="C2 domain"/>
    <property type="match status" value="2"/>
</dbReference>
<dbReference type="InterPro" id="IPR031468">
    <property type="entry name" value="SMP_LBD"/>
</dbReference>
<evidence type="ECO:0000256" key="3">
    <source>
        <dbReference type="ARBA" id="ARBA00022448"/>
    </source>
</evidence>
<evidence type="ECO:0000256" key="6">
    <source>
        <dbReference type="ARBA" id="ARBA00022737"/>
    </source>
</evidence>
<dbReference type="GO" id="GO:0046872">
    <property type="term" value="F:metal ion binding"/>
    <property type="evidence" value="ECO:0007669"/>
    <property type="project" value="UniProtKB-KW"/>
</dbReference>
<comment type="subcellular location">
    <subcellularLocation>
        <location evidence="1">Membrane</location>
        <topology evidence="1">Single-pass membrane protein</topology>
    </subcellularLocation>
</comment>
<dbReference type="SMART" id="SM00239">
    <property type="entry name" value="C2"/>
    <property type="match status" value="2"/>
</dbReference>
<evidence type="ECO:0000256" key="9">
    <source>
        <dbReference type="ARBA" id="ARBA00023055"/>
    </source>
</evidence>
<keyword evidence="10" id="KW-0446">Lipid-binding</keyword>
<keyword evidence="14" id="KW-0378">Hydrolase</keyword>
<gene>
    <name evidence="14" type="primary">SYT5</name>
    <name evidence="14" type="ORF">AXF42_Ash001829</name>
</gene>
<dbReference type="PROSITE" id="PS50004">
    <property type="entry name" value="C2"/>
    <property type="match status" value="1"/>
</dbReference>
<evidence type="ECO:0000259" key="12">
    <source>
        <dbReference type="PROSITE" id="PS50004"/>
    </source>
</evidence>
<dbReference type="InterPro" id="IPR039010">
    <property type="entry name" value="Synaptotagmin_SMP"/>
</dbReference>
<evidence type="ECO:0000256" key="1">
    <source>
        <dbReference type="ARBA" id="ARBA00004167"/>
    </source>
</evidence>
<evidence type="ECO:0000256" key="8">
    <source>
        <dbReference type="ARBA" id="ARBA00022989"/>
    </source>
</evidence>
<evidence type="ECO:0000256" key="10">
    <source>
        <dbReference type="ARBA" id="ARBA00023121"/>
    </source>
</evidence>
<proteinExistence type="inferred from homology"/>
<protein>
    <submittedName>
        <fullName evidence="14">Synaptotagmin-5</fullName>
        <ecNumber evidence="14">3.1.4.4</ecNumber>
    </submittedName>
</protein>
<feature type="domain" description="C2" evidence="12">
    <location>
        <begin position="182"/>
        <end position="303"/>
    </location>
</feature>
<keyword evidence="3" id="KW-0813">Transport</keyword>
<evidence type="ECO:0000313" key="14">
    <source>
        <dbReference type="EMBL" id="PKA52848.1"/>
    </source>
</evidence>
<dbReference type="GO" id="GO:0004630">
    <property type="term" value="F:phospholipase D activity"/>
    <property type="evidence" value="ECO:0007669"/>
    <property type="project" value="UniProtKB-EC"/>
</dbReference>
<dbReference type="InterPro" id="IPR000008">
    <property type="entry name" value="C2_dom"/>
</dbReference>
<evidence type="ECO:0000256" key="4">
    <source>
        <dbReference type="ARBA" id="ARBA00022692"/>
    </source>
</evidence>
<dbReference type="InterPro" id="IPR035892">
    <property type="entry name" value="C2_domain_sf"/>
</dbReference>
<dbReference type="PRINTS" id="PR00360">
    <property type="entry name" value="C2DOMAIN"/>
</dbReference>
<keyword evidence="9" id="KW-0445">Lipid transport</keyword>
<dbReference type="PANTHER" id="PTHR10774">
    <property type="entry name" value="EXTENDED SYNAPTOTAGMIN-RELATED"/>
    <property type="match status" value="1"/>
</dbReference>
<evidence type="ECO:0000256" key="7">
    <source>
        <dbReference type="ARBA" id="ARBA00022837"/>
    </source>
</evidence>
<dbReference type="Pfam" id="PF00168">
    <property type="entry name" value="C2"/>
    <property type="match status" value="2"/>
</dbReference>
<dbReference type="OrthoDB" id="67700at2759"/>
<dbReference type="InterPro" id="IPR045050">
    <property type="entry name" value="Synaptotagmin_plant"/>
</dbReference>
<keyword evidence="8" id="KW-1133">Transmembrane helix</keyword>
<dbReference type="PANTHER" id="PTHR10774:SF149">
    <property type="entry name" value="SYNAPTOTAGMIN-5"/>
    <property type="match status" value="1"/>
</dbReference>
<dbReference type="STRING" id="1088818.A0A2I0ABB7"/>
<comment type="similarity">
    <text evidence="2">Belongs to the synaptotagmin family.</text>
</comment>
<dbReference type="GO" id="GO:0016020">
    <property type="term" value="C:membrane"/>
    <property type="evidence" value="ECO:0007669"/>
    <property type="project" value="UniProtKB-SubCell"/>
</dbReference>